<feature type="binding site" evidence="13">
    <location>
        <position position="212"/>
    </location>
    <ligand>
        <name>Zn(2+)</name>
        <dbReference type="ChEBI" id="CHEBI:29105"/>
        <label>2</label>
        <note>catalytic</note>
    </ligand>
</feature>
<feature type="binding site" evidence="13">
    <location>
        <position position="176"/>
    </location>
    <ligand>
        <name>Ca(2+)</name>
        <dbReference type="ChEBI" id="CHEBI:29108"/>
        <label>3</label>
    </ligand>
</feature>
<dbReference type="SUPFAM" id="SSF47090">
    <property type="entry name" value="PGBD-like"/>
    <property type="match status" value="1"/>
</dbReference>
<evidence type="ECO:0000256" key="2">
    <source>
        <dbReference type="ARBA" id="ARBA00010370"/>
    </source>
</evidence>
<comment type="cofactor">
    <cofactor evidence="13">
        <name>Zn(2+)</name>
        <dbReference type="ChEBI" id="CHEBI:29105"/>
    </cofactor>
    <text evidence="13">Binds 2 Zn(2+) ions per subunit.</text>
</comment>
<evidence type="ECO:0000256" key="12">
    <source>
        <dbReference type="PIRSR" id="PIRSR621190-1"/>
    </source>
</evidence>
<feature type="binding site" evidence="13">
    <location>
        <position position="204"/>
    </location>
    <ligand>
        <name>Zn(2+)</name>
        <dbReference type="ChEBI" id="CHEBI:29105"/>
        <label>2</label>
        <note>catalytic</note>
    </ligand>
</feature>
<feature type="binding site" evidence="13">
    <location>
        <position position="169"/>
    </location>
    <ligand>
        <name>Ca(2+)</name>
        <dbReference type="ChEBI" id="CHEBI:29108"/>
        <label>2</label>
    </ligand>
</feature>
<feature type="binding site" evidence="13">
    <location>
        <position position="194"/>
    </location>
    <ligand>
        <name>Zn(2+)</name>
        <dbReference type="ChEBI" id="CHEBI:29105"/>
        <label>2</label>
        <note>catalytic</note>
    </ligand>
</feature>
<feature type="binding site" evidence="13">
    <location>
        <position position="198"/>
    </location>
    <ligand>
        <name>Zn(2+)</name>
        <dbReference type="ChEBI" id="CHEBI:29105"/>
        <label>2</label>
        <note>catalytic</note>
    </ligand>
</feature>
<dbReference type="FunFam" id="3.40.390.10:FF:000007">
    <property type="entry name" value="Collagenase 3"/>
    <property type="match status" value="1"/>
</dbReference>
<dbReference type="GO" id="GO:0031012">
    <property type="term" value="C:extracellular matrix"/>
    <property type="evidence" value="ECO:0007669"/>
    <property type="project" value="InterPro"/>
</dbReference>
<comment type="cofactor">
    <cofactor evidence="13">
        <name>Ca(2+)</name>
        <dbReference type="ChEBI" id="CHEBI:29108"/>
    </cofactor>
    <text evidence="13">Can bind about 5 Ca(2+) ions per subunit.</text>
</comment>
<feature type="binding site" evidence="13">
    <location>
        <position position="171"/>
    </location>
    <ligand>
        <name>Zn(2+)</name>
        <dbReference type="ChEBI" id="CHEBI:29105"/>
        <label>1</label>
    </ligand>
</feature>
<dbReference type="CDD" id="cd04278">
    <property type="entry name" value="ZnMc_MMP"/>
    <property type="match status" value="1"/>
</dbReference>
<organism evidence="15 16">
    <name type="scientific">Branchiostoma belcheri</name>
    <name type="common">Amphioxus</name>
    <dbReference type="NCBI Taxonomy" id="7741"/>
    <lineage>
        <taxon>Eukaryota</taxon>
        <taxon>Metazoa</taxon>
        <taxon>Chordata</taxon>
        <taxon>Cephalochordata</taxon>
        <taxon>Leptocardii</taxon>
        <taxon>Amphioxiformes</taxon>
        <taxon>Branchiostomatidae</taxon>
        <taxon>Branchiostoma</taxon>
    </lineage>
</organism>
<dbReference type="InterPro" id="IPR006026">
    <property type="entry name" value="Peptidase_Metallo"/>
</dbReference>
<keyword evidence="11" id="KW-0865">Zymogen</keyword>
<reference evidence="16" key="1">
    <citation type="submission" date="2025-08" db="UniProtKB">
        <authorList>
            <consortium name="RefSeq"/>
        </authorList>
    </citation>
    <scope>IDENTIFICATION</scope>
    <source>
        <tissue evidence="16">Gonad</tissue>
    </source>
</reference>
<name>A0A6P4ZHX6_BRABE</name>
<evidence type="ECO:0000313" key="16">
    <source>
        <dbReference type="RefSeq" id="XP_019640775.1"/>
    </source>
</evidence>
<keyword evidence="9 13" id="KW-0106">Calcium</keyword>
<feature type="binding site" evidence="13">
    <location>
        <position position="150"/>
    </location>
    <ligand>
        <name>Ca(2+)</name>
        <dbReference type="ChEBI" id="CHEBI:29108"/>
        <label>3</label>
    </ligand>
</feature>
<keyword evidence="4" id="KW-0645">Protease</keyword>
<dbReference type="SUPFAM" id="SSF55486">
    <property type="entry name" value="Metalloproteases ('zincins'), catalytic domain"/>
    <property type="match status" value="1"/>
</dbReference>
<evidence type="ECO:0000313" key="15">
    <source>
        <dbReference type="Proteomes" id="UP000515135"/>
    </source>
</evidence>
<dbReference type="GO" id="GO:0030574">
    <property type="term" value="P:collagen catabolic process"/>
    <property type="evidence" value="ECO:0007669"/>
    <property type="project" value="TreeGrafter"/>
</dbReference>
<dbReference type="InterPro" id="IPR001818">
    <property type="entry name" value="Pept_M10_metallopeptidase"/>
</dbReference>
<dbReference type="GO" id="GO:0004222">
    <property type="term" value="F:metalloendopeptidase activity"/>
    <property type="evidence" value="ECO:0007669"/>
    <property type="project" value="InterPro"/>
</dbReference>
<dbReference type="PRINTS" id="PR00138">
    <property type="entry name" value="MATRIXIN"/>
</dbReference>
<keyword evidence="15" id="KW-1185">Reference proteome</keyword>
<dbReference type="GO" id="GO:0005615">
    <property type="term" value="C:extracellular space"/>
    <property type="evidence" value="ECO:0007669"/>
    <property type="project" value="TreeGrafter"/>
</dbReference>
<feature type="active site" evidence="12">
    <location>
        <position position="195"/>
    </location>
</feature>
<keyword evidence="3" id="KW-0964">Secreted</keyword>
<feature type="binding site" evidence="13">
    <location>
        <position position="173"/>
    </location>
    <ligand>
        <name>Ca(2+)</name>
        <dbReference type="ChEBI" id="CHEBI:29108"/>
        <label>3</label>
    </ligand>
</feature>
<dbReference type="InterPro" id="IPR036365">
    <property type="entry name" value="PGBD-like_sf"/>
</dbReference>
<dbReference type="GO" id="GO:0006508">
    <property type="term" value="P:proteolysis"/>
    <property type="evidence" value="ECO:0007669"/>
    <property type="project" value="UniProtKB-KW"/>
</dbReference>
<comment type="similarity">
    <text evidence="2">Belongs to the peptidase M10A family.</text>
</comment>
<feature type="binding site" description="in inhibited form" evidence="13">
    <location>
        <position position="69"/>
    </location>
    <ligand>
        <name>Zn(2+)</name>
        <dbReference type="ChEBI" id="CHEBI:29105"/>
        <label>2</label>
        <note>catalytic</note>
    </ligand>
</feature>
<dbReference type="SMART" id="SM00235">
    <property type="entry name" value="ZnMc"/>
    <property type="match status" value="1"/>
</dbReference>
<keyword evidence="5 13" id="KW-0479">Metal-binding</keyword>
<evidence type="ECO:0000256" key="1">
    <source>
        <dbReference type="ARBA" id="ARBA00004613"/>
    </source>
</evidence>
<keyword evidence="7" id="KW-0378">Hydrolase</keyword>
<proteinExistence type="inferred from homology"/>
<evidence type="ECO:0000256" key="6">
    <source>
        <dbReference type="ARBA" id="ARBA00022729"/>
    </source>
</evidence>
<feature type="binding site" evidence="13">
    <location>
        <position position="176"/>
    </location>
    <ligand>
        <name>Ca(2+)</name>
        <dbReference type="ChEBI" id="CHEBI:29108"/>
        <label>1</label>
    </ligand>
</feature>
<feature type="domain" description="Peptidase metallopeptidase" evidence="14">
    <location>
        <begin position="84"/>
        <end position="239"/>
    </location>
</feature>
<feature type="binding site" evidence="13">
    <location>
        <position position="103"/>
    </location>
    <ligand>
        <name>Ca(2+)</name>
        <dbReference type="ChEBI" id="CHEBI:29108"/>
        <label>1</label>
    </ligand>
</feature>
<dbReference type="InterPro" id="IPR024079">
    <property type="entry name" value="MetalloPept_cat_dom_sf"/>
</dbReference>
<evidence type="ECO:0000259" key="14">
    <source>
        <dbReference type="SMART" id="SM00235"/>
    </source>
</evidence>
<evidence type="ECO:0000256" key="9">
    <source>
        <dbReference type="ARBA" id="ARBA00022837"/>
    </source>
</evidence>
<protein>
    <submittedName>
        <fullName evidence="16">Stromelysin-1-like</fullName>
    </submittedName>
</protein>
<feature type="binding site" evidence="13">
    <location>
        <position position="144"/>
    </location>
    <ligand>
        <name>Zn(2+)</name>
        <dbReference type="ChEBI" id="CHEBI:29105"/>
        <label>1</label>
    </ligand>
</feature>
<gene>
    <name evidence="16" type="primary">LOC109482489</name>
</gene>
<dbReference type="PANTHER" id="PTHR10201:SF331">
    <property type="entry name" value="MATRIX METALLOPROTEINASE-14-LIKE ISOFORM X1"/>
    <property type="match status" value="1"/>
</dbReference>
<dbReference type="Pfam" id="PF00413">
    <property type="entry name" value="Peptidase_M10"/>
    <property type="match status" value="1"/>
</dbReference>
<dbReference type="GO" id="GO:0008270">
    <property type="term" value="F:zinc ion binding"/>
    <property type="evidence" value="ECO:0007669"/>
    <property type="project" value="InterPro"/>
</dbReference>
<dbReference type="OrthoDB" id="406838at2759"/>
<comment type="subcellular location">
    <subcellularLocation>
        <location evidence="1">Secreted</location>
    </subcellularLocation>
</comment>
<feature type="binding site" evidence="13">
    <location>
        <position position="151"/>
    </location>
    <ligand>
        <name>Ca(2+)</name>
        <dbReference type="ChEBI" id="CHEBI:29108"/>
        <label>3</label>
    </ligand>
</feature>
<evidence type="ECO:0000256" key="3">
    <source>
        <dbReference type="ARBA" id="ARBA00022525"/>
    </source>
</evidence>
<evidence type="ECO:0000256" key="8">
    <source>
        <dbReference type="ARBA" id="ARBA00022833"/>
    </source>
</evidence>
<evidence type="ECO:0000256" key="4">
    <source>
        <dbReference type="ARBA" id="ARBA00022670"/>
    </source>
</evidence>
<dbReference type="KEGG" id="bbel:109482489"/>
<evidence type="ECO:0000256" key="5">
    <source>
        <dbReference type="ARBA" id="ARBA00022723"/>
    </source>
</evidence>
<dbReference type="InterPro" id="IPR021190">
    <property type="entry name" value="Pept_M10A"/>
</dbReference>
<keyword evidence="8 13" id="KW-0862">Zinc</keyword>
<dbReference type="PANTHER" id="PTHR10201">
    <property type="entry name" value="MATRIX METALLOPROTEINASE"/>
    <property type="match status" value="1"/>
</dbReference>
<evidence type="ECO:0000256" key="7">
    <source>
        <dbReference type="ARBA" id="ARBA00022801"/>
    </source>
</evidence>
<feature type="binding site" evidence="13">
    <location>
        <position position="167"/>
    </location>
    <ligand>
        <name>Ca(2+)</name>
        <dbReference type="ChEBI" id="CHEBI:29108"/>
        <label>2</label>
    </ligand>
</feature>
<evidence type="ECO:0000256" key="13">
    <source>
        <dbReference type="PIRSR" id="PIRSR621190-2"/>
    </source>
</evidence>
<dbReference type="RefSeq" id="XP_019640775.1">
    <property type="nucleotide sequence ID" value="XM_019785216.1"/>
</dbReference>
<keyword evidence="10" id="KW-0482">Metalloprotease</keyword>
<evidence type="ECO:0000256" key="11">
    <source>
        <dbReference type="ARBA" id="ARBA00023145"/>
    </source>
</evidence>
<dbReference type="Proteomes" id="UP000515135">
    <property type="component" value="Unplaced"/>
</dbReference>
<dbReference type="GO" id="GO:0030198">
    <property type="term" value="P:extracellular matrix organization"/>
    <property type="evidence" value="ECO:0007669"/>
    <property type="project" value="TreeGrafter"/>
</dbReference>
<evidence type="ECO:0000256" key="10">
    <source>
        <dbReference type="ARBA" id="ARBA00023049"/>
    </source>
</evidence>
<keyword evidence="6" id="KW-0732">Signal</keyword>
<feature type="binding site" evidence="13">
    <location>
        <position position="136"/>
    </location>
    <ligand>
        <name>Ca(2+)</name>
        <dbReference type="ChEBI" id="CHEBI:29108"/>
        <label>2</label>
    </ligand>
</feature>
<dbReference type="Gene3D" id="3.40.390.10">
    <property type="entry name" value="Collagenase (Catalytic Domain)"/>
    <property type="match status" value="1"/>
</dbReference>
<accession>A0A6P4ZHX6</accession>
<dbReference type="InterPro" id="IPR033739">
    <property type="entry name" value="M10A_MMP"/>
</dbReference>
<dbReference type="GeneID" id="109482489"/>
<dbReference type="AlphaFoldDB" id="A0A6P4ZHX6"/>
<sequence>MATQTDIRHIMEEKALKYLEYYGYLRRRVGKRPEAEMRQAIATFQKVVDLKVTGALEDDILRKVKEPRCLRSNPFAAMTEDSAPPVRWGRQELTYRIVNYTRDLTKEEVDDAVKRALKVWSDVTPLEFVETSKKSDIEMSFKEHPMAPLDGPGGTLAYAFFPGPGIGGDVHFDPSEDWTVHSFTGTNLFIVAAHEFGHSLGLDHSDVQGALMYPYYQGYTSDFKLHQDDINRIQALYGPPIDLPFQQPSVLQSTMQSSPWQQ</sequence>